<dbReference type="PANTHER" id="PTHR31061:SF24">
    <property type="entry name" value="LD22376P"/>
    <property type="match status" value="1"/>
</dbReference>
<reference evidence="1" key="1">
    <citation type="journal article" date="2019" name="G3 (Bethesda)">
        <title>Genome Assemblies of Two Rare Opportunistic Yeast Pathogens: Diutina rugosa (syn. Candida rugosa) and Trichomonascus ciferrii (syn. Candida ciferrii).</title>
        <authorList>
            <person name="Mixao V."/>
            <person name="Saus E."/>
            <person name="Hansen A.P."/>
            <person name="Lass-Florl C."/>
            <person name="Gabaldon T."/>
        </authorList>
    </citation>
    <scope>NUCLEOTIDE SEQUENCE</scope>
    <source>
        <strain evidence="1">CBS 4856</strain>
    </source>
</reference>
<dbReference type="OrthoDB" id="2149840at2759"/>
<evidence type="ECO:0000313" key="2">
    <source>
        <dbReference type="Proteomes" id="UP000761534"/>
    </source>
</evidence>
<dbReference type="AlphaFoldDB" id="A0A642V922"/>
<dbReference type="Proteomes" id="UP000761534">
    <property type="component" value="Unassembled WGS sequence"/>
</dbReference>
<organism evidence="1 2">
    <name type="scientific">Trichomonascus ciferrii</name>
    <dbReference type="NCBI Taxonomy" id="44093"/>
    <lineage>
        <taxon>Eukaryota</taxon>
        <taxon>Fungi</taxon>
        <taxon>Dikarya</taxon>
        <taxon>Ascomycota</taxon>
        <taxon>Saccharomycotina</taxon>
        <taxon>Dipodascomycetes</taxon>
        <taxon>Dipodascales</taxon>
        <taxon>Trichomonascaceae</taxon>
        <taxon>Trichomonascus</taxon>
        <taxon>Trichomonascus ciferrii complex</taxon>
    </lineage>
</organism>
<name>A0A642V922_9ASCO</name>
<protein>
    <submittedName>
        <fullName evidence="1">Uncharacterized protein</fullName>
    </submittedName>
</protein>
<dbReference type="VEuPathDB" id="FungiDB:TRICI_002059"/>
<sequence length="326" mass="36295">MRDLTRDVVRGLTVFEMELVNHSDWRGVAHADVRDKSITYADTVFPTFAFLSGMSPTPWRRNVALIGLGIAYNSAGIISKGRDFQPRLVGVLQRTGLASLVFNAFPTMCPRYVALVTGLWTAVSVGLATNKKNPFDEPQNTAQTAIDRTVFGEKGLYRADYDPEGLLGSLMTSVSMWFGAWYAQEQLDIASSIKAGSITMAAGTALSYLWPKYFPISKPLWTPSFTLVTAGYSMVKYAAVSALLPYLPNSINYILTCMGRRSIEVFFSSAVLHNVLNRWNLWSRAKEYLAQYIGYRAADFALVACNNALMMYLATVYVKYGVRIRL</sequence>
<evidence type="ECO:0000313" key="1">
    <source>
        <dbReference type="EMBL" id="KAA8915786.1"/>
    </source>
</evidence>
<dbReference type="EMBL" id="SWFS01000140">
    <property type="protein sequence ID" value="KAA8915786.1"/>
    <property type="molecule type" value="Genomic_DNA"/>
</dbReference>
<gene>
    <name evidence="1" type="ORF">TRICI_002059</name>
</gene>
<keyword evidence="2" id="KW-1185">Reference proteome</keyword>
<accession>A0A642V922</accession>
<comment type="caution">
    <text evidence="1">The sequence shown here is derived from an EMBL/GenBank/DDBJ whole genome shotgun (WGS) entry which is preliminary data.</text>
</comment>
<proteinExistence type="predicted"/>
<dbReference type="PANTHER" id="PTHR31061">
    <property type="entry name" value="LD22376P"/>
    <property type="match status" value="1"/>
</dbReference>